<dbReference type="EMBL" id="GBBK01004758">
    <property type="protein sequence ID" value="JAC19724.1"/>
    <property type="molecule type" value="mRNA"/>
</dbReference>
<name>A0A023FFI0_AMBCJ</name>
<dbReference type="AlphaFoldDB" id="A0A023FFI0"/>
<feature type="signal peptide" evidence="1">
    <location>
        <begin position="1"/>
        <end position="16"/>
    </location>
</feature>
<reference evidence="2" key="1">
    <citation type="submission" date="2014-03" db="EMBL/GenBank/DDBJ databases">
        <title>The sialotranscriptome of Amblyomma triste, Amblyomma parvum and Amblyomma cajennense ticks, uncovered by 454-based RNA-seq.</title>
        <authorList>
            <person name="Garcia G.R."/>
            <person name="Gardinassi L.G."/>
            <person name="Ribeiro J.M."/>
            <person name="Anatriello E."/>
            <person name="Ferreira B.R."/>
            <person name="Moreira H.N."/>
            <person name="Mafra C."/>
            <person name="Olegario M.M."/>
            <person name="Szabo P.J."/>
            <person name="Miranda-Santos I.K."/>
            <person name="Maruyama S.R."/>
        </authorList>
    </citation>
    <scope>NUCLEOTIDE SEQUENCE</scope>
    <source>
        <strain evidence="2">Uberlandia</strain>
        <tissue evidence="2">Salivary glands</tissue>
    </source>
</reference>
<dbReference type="InterPro" id="IPR012674">
    <property type="entry name" value="Calycin"/>
</dbReference>
<sequence>MILAAFFILGFGLCAAENIKLEETNPNTTYKNALKAVQMEENLHLLWLSKGLMLTECVVSKFLNKTDHGAQRTIEMNFKVNQSSTESSRYQQAKGNMTITVHRAPHFSYLDVRNDGGDVPQLLTGHKDLLNATKKCVVLEARIQQYRKVFCVVFGPRNSGKKCLKYAKDNCASGDEVDLSQCDVPPIKAMKPQA</sequence>
<keyword evidence="1" id="KW-0732">Signal</keyword>
<proteinExistence type="evidence at transcript level"/>
<evidence type="ECO:0000313" key="2">
    <source>
        <dbReference type="EMBL" id="JAC19724.1"/>
    </source>
</evidence>
<organism evidence="2">
    <name type="scientific">Amblyomma cajennense</name>
    <name type="common">Cayenne tick</name>
    <name type="synonym">Acarus cajennensis</name>
    <dbReference type="NCBI Taxonomy" id="34607"/>
    <lineage>
        <taxon>Eukaryota</taxon>
        <taxon>Metazoa</taxon>
        <taxon>Ecdysozoa</taxon>
        <taxon>Arthropoda</taxon>
        <taxon>Chelicerata</taxon>
        <taxon>Arachnida</taxon>
        <taxon>Acari</taxon>
        <taxon>Parasitiformes</taxon>
        <taxon>Ixodida</taxon>
        <taxon>Ixodoidea</taxon>
        <taxon>Ixodidae</taxon>
        <taxon>Amblyomminae</taxon>
        <taxon>Amblyomma</taxon>
    </lineage>
</organism>
<accession>A0A023FFI0</accession>
<evidence type="ECO:0000256" key="1">
    <source>
        <dbReference type="SAM" id="SignalP"/>
    </source>
</evidence>
<feature type="chain" id="PRO_5001519815" evidence="1">
    <location>
        <begin position="17"/>
        <end position="194"/>
    </location>
</feature>
<dbReference type="Gene3D" id="2.40.128.20">
    <property type="match status" value="1"/>
</dbReference>
<protein>
    <submittedName>
        <fullName evidence="2">Putative secreted protein 94</fullName>
    </submittedName>
</protein>